<evidence type="ECO:0000313" key="2">
    <source>
        <dbReference type="EMBL" id="SGZ50799.1"/>
    </source>
</evidence>
<organism evidence="2 3">
    <name type="scientific">Sungouiella intermedia</name>
    <dbReference type="NCBI Taxonomy" id="45354"/>
    <lineage>
        <taxon>Eukaryota</taxon>
        <taxon>Fungi</taxon>
        <taxon>Dikarya</taxon>
        <taxon>Ascomycota</taxon>
        <taxon>Saccharomycotina</taxon>
        <taxon>Pichiomycetes</taxon>
        <taxon>Metschnikowiaceae</taxon>
        <taxon>Sungouiella</taxon>
    </lineage>
</organism>
<reference evidence="2 3" key="1">
    <citation type="submission" date="2016-10" db="EMBL/GenBank/DDBJ databases">
        <authorList>
            <person name="de Groot N.N."/>
        </authorList>
    </citation>
    <scope>NUCLEOTIDE SEQUENCE [LARGE SCALE GENOMIC DNA]</scope>
    <source>
        <strain evidence="2 3">CBS 141442</strain>
    </source>
</reference>
<dbReference type="OrthoDB" id="70250at2759"/>
<keyword evidence="1" id="KW-1133">Transmembrane helix</keyword>
<proteinExistence type="predicted"/>
<keyword evidence="3" id="KW-1185">Reference proteome</keyword>
<feature type="transmembrane region" description="Helical" evidence="1">
    <location>
        <begin position="187"/>
        <end position="209"/>
    </location>
</feature>
<dbReference type="GO" id="GO:0006506">
    <property type="term" value="P:GPI anchor biosynthetic process"/>
    <property type="evidence" value="ECO:0007669"/>
    <property type="project" value="InterPro"/>
</dbReference>
<name>A0A1L0BGT6_9ASCO</name>
<evidence type="ECO:0000313" key="3">
    <source>
        <dbReference type="Proteomes" id="UP000182334"/>
    </source>
</evidence>
<keyword evidence="1" id="KW-0812">Transmembrane</keyword>
<feature type="transmembrane region" description="Helical" evidence="1">
    <location>
        <begin position="460"/>
        <end position="491"/>
    </location>
</feature>
<sequence length="611" mass="71231">MHFQIYVPHDVCRQTKGQLLGYEIQNVYVIIQRVDKLSRKAYLPSDPDLKHIGTINEDVHSDDASHIHLRYNEVHKRLVVVSGSGDTYTIVSFSPPNLRNLEYFTVRPILLQSTGLTQHDTTLIDKVARFPARTLESKLVFVSEDTVLDKINRCQKIRSHLAPIRFILEPKLVSAATSVKTIVRSTLFSIFYSLVSWLLALTIPLLRFLNHEYHGTSSVKVSVWCKQLDLRLRQISYFPVQFLCYYDPSILSSNFLEELDLPATNQRHNINNSNYINLYNSLWLIVNDILLGSTAYRLYMHSGDRFVTFFNENVLSNLAYDNLQHLIGWVGSDHPAGFKLNNELGQFLQNLFVWTLETWRVVFHDLIKIGQSDLWLSILIKYLFFVSSCCGVSFIVAAFMDYVHFATLHIYYFNLATTKIFHRQVEMLKSLTQLFRGKKYNVLRNRIDNLEEDQFHVDQLLLGTFIFMILIYLLPTTFAFYILFFLCRVVILVTLKIGDKIILTLNLYPLFVVLLKLKNSRRLQGGIYFEAQGSHDNCNWLNMENKALTFDEILGNFVKVFREEGKFKRMAMNFMEGYEVVIKDTRSMKFHYLMLPGNYDKLINVWQSTNV</sequence>
<dbReference type="PANTHER" id="PTHR21329">
    <property type="entry name" value="PHOSPHATIDYLINOSITOL N-ACETYLGLUCOSAMINYLTRANSFERASE SUBUNIT Q-RELATED"/>
    <property type="match status" value="1"/>
</dbReference>
<evidence type="ECO:0000256" key="1">
    <source>
        <dbReference type="SAM" id="Phobius"/>
    </source>
</evidence>
<dbReference type="AlphaFoldDB" id="A0A1L0BGT6"/>
<dbReference type="STRING" id="45354.A0A1L0BGT6"/>
<feature type="transmembrane region" description="Helical" evidence="1">
    <location>
        <begin position="374"/>
        <end position="396"/>
    </location>
</feature>
<dbReference type="EMBL" id="LT635757">
    <property type="protein sequence ID" value="SGZ50799.1"/>
    <property type="molecule type" value="Genomic_DNA"/>
</dbReference>
<dbReference type="PANTHER" id="PTHR21329:SF3">
    <property type="entry name" value="PHOSPHATIDYLINOSITOL N-ACETYLGLUCOSAMINYLTRANSFERASE SUBUNIT Q"/>
    <property type="match status" value="1"/>
</dbReference>
<accession>A0A1L0BGT6</accession>
<dbReference type="Pfam" id="PF05024">
    <property type="entry name" value="Gpi1"/>
    <property type="match status" value="1"/>
</dbReference>
<dbReference type="Proteomes" id="UP000182334">
    <property type="component" value="Chromosome II"/>
</dbReference>
<dbReference type="GO" id="GO:0016020">
    <property type="term" value="C:membrane"/>
    <property type="evidence" value="ECO:0007669"/>
    <property type="project" value="InterPro"/>
</dbReference>
<gene>
    <name evidence="2" type="ORF">SAMEA4029010_CIC11G00000000938</name>
</gene>
<dbReference type="InterPro" id="IPR007720">
    <property type="entry name" value="PigQ/GPI1"/>
</dbReference>
<keyword evidence="1" id="KW-0472">Membrane</keyword>
<dbReference type="GO" id="GO:0005783">
    <property type="term" value="C:endoplasmic reticulum"/>
    <property type="evidence" value="ECO:0007669"/>
    <property type="project" value="TreeGrafter"/>
</dbReference>
<protein>
    <submittedName>
        <fullName evidence="2">CIC11C00000000938</fullName>
    </submittedName>
</protein>